<sequence>MKTTILLTVRYACVALGLFVAAIGVASAASLGIVKGKVIDQTKHPVEFATAALWNAKTNKLINGSVSNNKGEFEIDKVPFGEYKLTVSMIGYQKVETESFTLASNNHAVVEKQIVLNEAAQQLAEATVTARRKFIEQKADKMVVNPDASITTSSDNVFDILKKLPGVSVDNNDNISLKGKQGVIVMIDDKPTYLSADQLANLLKGMQGKNVDRIEIIENPSARYDAEGNSGIINIKTKHNSAPGFNGNVFGGLAIGSRLGENGGIDLNMHTGKFNFYGNYSFYEWRGWESMDAVRQFMSGASAGGFQNIHSYSLYHGNAHNFKVGADYNINKNQVFSVMFRGSTGFNDVKGHTENAFSDSNHQLDSTLFTKLSVNNHWQNYTYNANYKWDIDTTGKALTIDADYAQFFYDATNTQNSNYENAVGVDLNHNFGMVGFQKSVINIFTSKVDYVYPVNKAITIESGMKTSFVTNDGRTDFNVNDPSGTIWNSGLQLHDRFIYNENINAAYISGKGQFGKTSVQLGLRVENTNSKGNSESMNRIDRDHYTNLFPSLFVQRAFNDNNQLGFSYSYRIGRPSYNMLNPFLWMLDPYTYMQGNPFLKPQFTHALGLNYTYKNRWITSVGYNYTRDLFTQVLQQNDQSNVIYQTDENLSKEVDFNASETAQLDITKWWHFNGTVIGMYKRIVSNAAGATTFSRWSYSGNMSNSITLPKDWSMELSGQYQSTQLWGNFTLLEQYQLNVGIQKRLMNNKATLKLSLDDIFNTNHGTAIAKYGDINMHVWNHWDSRRLNISFSYRFGKDNFKTRANRATSSSEEERRSAK</sequence>
<keyword evidence="4" id="KW-0732">Signal</keyword>
<dbReference type="Pfam" id="PF14905">
    <property type="entry name" value="OMP_b-brl_3"/>
    <property type="match status" value="1"/>
</dbReference>
<dbReference type="Pfam" id="PF13715">
    <property type="entry name" value="CarbopepD_reg_2"/>
    <property type="match status" value="1"/>
</dbReference>
<keyword evidence="3" id="KW-0998">Cell outer membrane</keyword>
<name>A0A7W5H1P1_9PORP</name>
<feature type="signal peptide" evidence="4">
    <location>
        <begin position="1"/>
        <end position="28"/>
    </location>
</feature>
<dbReference type="SUPFAM" id="SSF56935">
    <property type="entry name" value="Porins"/>
    <property type="match status" value="1"/>
</dbReference>
<evidence type="ECO:0000256" key="4">
    <source>
        <dbReference type="SAM" id="SignalP"/>
    </source>
</evidence>
<keyword evidence="7" id="KW-1185">Reference proteome</keyword>
<dbReference type="AlphaFoldDB" id="A0A7W5H1P1"/>
<evidence type="ECO:0000313" key="7">
    <source>
        <dbReference type="Proteomes" id="UP000544222"/>
    </source>
</evidence>
<evidence type="ECO:0000256" key="1">
    <source>
        <dbReference type="ARBA" id="ARBA00004442"/>
    </source>
</evidence>
<dbReference type="PANTHER" id="PTHR40980:SF4">
    <property type="entry name" value="TONB-DEPENDENT RECEPTOR-LIKE BETA-BARREL DOMAIN-CONTAINING PROTEIN"/>
    <property type="match status" value="1"/>
</dbReference>
<dbReference type="EMBL" id="JACHYB010000001">
    <property type="protein sequence ID" value="MBB3186890.1"/>
    <property type="molecule type" value="Genomic_DNA"/>
</dbReference>
<dbReference type="GO" id="GO:0009279">
    <property type="term" value="C:cell outer membrane"/>
    <property type="evidence" value="ECO:0007669"/>
    <property type="project" value="UniProtKB-SubCell"/>
</dbReference>
<accession>A0A7W5H1P1</accession>
<dbReference type="PANTHER" id="PTHR40980">
    <property type="entry name" value="PLUG DOMAIN-CONTAINING PROTEIN"/>
    <property type="match status" value="1"/>
</dbReference>
<dbReference type="InterPro" id="IPR041700">
    <property type="entry name" value="OMP_b-brl_3"/>
</dbReference>
<dbReference type="InterPro" id="IPR037066">
    <property type="entry name" value="Plug_dom_sf"/>
</dbReference>
<dbReference type="Gene3D" id="2.170.130.10">
    <property type="entry name" value="TonB-dependent receptor, plug domain"/>
    <property type="match status" value="1"/>
</dbReference>
<feature type="domain" description="Outer membrane protein beta-barrel" evidence="5">
    <location>
        <begin position="390"/>
        <end position="793"/>
    </location>
</feature>
<protein>
    <recommendedName>
        <fullName evidence="5">Outer membrane protein beta-barrel domain-containing protein</fullName>
    </recommendedName>
</protein>
<dbReference type="Gene3D" id="2.40.170.20">
    <property type="entry name" value="TonB-dependent receptor, beta-barrel domain"/>
    <property type="match status" value="1"/>
</dbReference>
<comment type="caution">
    <text evidence="6">The sequence shown here is derived from an EMBL/GenBank/DDBJ whole genome shotgun (WGS) entry which is preliminary data.</text>
</comment>
<proteinExistence type="predicted"/>
<feature type="chain" id="PRO_5031406188" description="Outer membrane protein beta-barrel domain-containing protein" evidence="4">
    <location>
        <begin position="29"/>
        <end position="819"/>
    </location>
</feature>
<dbReference type="InterPro" id="IPR008969">
    <property type="entry name" value="CarboxyPept-like_regulatory"/>
</dbReference>
<organism evidence="6 7">
    <name type="scientific">Microbacter margulisiae</name>
    <dbReference type="NCBI Taxonomy" id="1350067"/>
    <lineage>
        <taxon>Bacteria</taxon>
        <taxon>Pseudomonadati</taxon>
        <taxon>Bacteroidota</taxon>
        <taxon>Bacteroidia</taxon>
        <taxon>Bacteroidales</taxon>
        <taxon>Porphyromonadaceae</taxon>
        <taxon>Microbacter</taxon>
    </lineage>
</organism>
<reference evidence="6 7" key="1">
    <citation type="submission" date="2020-08" db="EMBL/GenBank/DDBJ databases">
        <title>Genomic Encyclopedia of Type Strains, Phase IV (KMG-IV): sequencing the most valuable type-strain genomes for metagenomic binning, comparative biology and taxonomic classification.</title>
        <authorList>
            <person name="Goeker M."/>
        </authorList>
    </citation>
    <scope>NUCLEOTIDE SEQUENCE [LARGE SCALE GENOMIC DNA]</scope>
    <source>
        <strain evidence="6 7">DSM 27471</strain>
    </source>
</reference>
<evidence type="ECO:0000313" key="6">
    <source>
        <dbReference type="EMBL" id="MBB3186890.1"/>
    </source>
</evidence>
<evidence type="ECO:0000256" key="3">
    <source>
        <dbReference type="ARBA" id="ARBA00023237"/>
    </source>
</evidence>
<dbReference type="InterPro" id="IPR036942">
    <property type="entry name" value="Beta-barrel_TonB_sf"/>
</dbReference>
<gene>
    <name evidence="6" type="ORF">FHX64_001053</name>
</gene>
<comment type="subcellular location">
    <subcellularLocation>
        <location evidence="1">Cell outer membrane</location>
    </subcellularLocation>
</comment>
<keyword evidence="2" id="KW-0472">Membrane</keyword>
<dbReference type="SUPFAM" id="SSF49464">
    <property type="entry name" value="Carboxypeptidase regulatory domain-like"/>
    <property type="match status" value="1"/>
</dbReference>
<dbReference type="Gene3D" id="2.60.40.1120">
    <property type="entry name" value="Carboxypeptidase-like, regulatory domain"/>
    <property type="match status" value="1"/>
</dbReference>
<evidence type="ECO:0000259" key="5">
    <source>
        <dbReference type="Pfam" id="PF14905"/>
    </source>
</evidence>
<dbReference type="RefSeq" id="WP_183412727.1">
    <property type="nucleotide sequence ID" value="NZ_JACHYB010000001.1"/>
</dbReference>
<dbReference type="Proteomes" id="UP000544222">
    <property type="component" value="Unassembled WGS sequence"/>
</dbReference>
<evidence type="ECO:0000256" key="2">
    <source>
        <dbReference type="ARBA" id="ARBA00023136"/>
    </source>
</evidence>